<sequence>MHVLDRAPPSQPSSRVTRSSSVDAQVRRDSPPKERVLHLADVTAPRPGNQSRDDE</sequence>
<accession>A0A4S4K7B0</accession>
<feature type="compositionally biased region" description="Low complexity" evidence="1">
    <location>
        <begin position="12"/>
        <end position="22"/>
    </location>
</feature>
<organism evidence="2 3">
    <name type="scientific">Phellinidium pouzarii</name>
    <dbReference type="NCBI Taxonomy" id="167371"/>
    <lineage>
        <taxon>Eukaryota</taxon>
        <taxon>Fungi</taxon>
        <taxon>Dikarya</taxon>
        <taxon>Basidiomycota</taxon>
        <taxon>Agaricomycotina</taxon>
        <taxon>Agaricomycetes</taxon>
        <taxon>Hymenochaetales</taxon>
        <taxon>Hymenochaetaceae</taxon>
        <taxon>Phellinidium</taxon>
    </lineage>
</organism>
<comment type="caution">
    <text evidence="2">The sequence shown here is derived from an EMBL/GenBank/DDBJ whole genome shotgun (WGS) entry which is preliminary data.</text>
</comment>
<proteinExistence type="predicted"/>
<feature type="non-terminal residue" evidence="2">
    <location>
        <position position="55"/>
    </location>
</feature>
<dbReference type="EMBL" id="SGPK01001226">
    <property type="protein sequence ID" value="THG93731.1"/>
    <property type="molecule type" value="Genomic_DNA"/>
</dbReference>
<reference evidence="2 3" key="1">
    <citation type="submission" date="2019-02" db="EMBL/GenBank/DDBJ databases">
        <title>Genome sequencing of the rare red list fungi Phellinidium pouzarii.</title>
        <authorList>
            <person name="Buettner E."/>
            <person name="Kellner H."/>
        </authorList>
    </citation>
    <scope>NUCLEOTIDE SEQUENCE [LARGE SCALE GENOMIC DNA]</scope>
    <source>
        <strain evidence="2 3">DSM 108285</strain>
    </source>
</reference>
<evidence type="ECO:0000313" key="3">
    <source>
        <dbReference type="Proteomes" id="UP000308199"/>
    </source>
</evidence>
<dbReference type="AlphaFoldDB" id="A0A4S4K7B0"/>
<feature type="region of interest" description="Disordered" evidence="1">
    <location>
        <begin position="1"/>
        <end position="55"/>
    </location>
</feature>
<feature type="compositionally biased region" description="Basic and acidic residues" evidence="1">
    <location>
        <begin position="25"/>
        <end position="38"/>
    </location>
</feature>
<gene>
    <name evidence="2" type="ORF">EW145_g8295</name>
</gene>
<protein>
    <submittedName>
        <fullName evidence="2">Uncharacterized protein</fullName>
    </submittedName>
</protein>
<name>A0A4S4K7B0_9AGAM</name>
<evidence type="ECO:0000313" key="2">
    <source>
        <dbReference type="EMBL" id="THG93731.1"/>
    </source>
</evidence>
<keyword evidence="3" id="KW-1185">Reference proteome</keyword>
<evidence type="ECO:0000256" key="1">
    <source>
        <dbReference type="SAM" id="MobiDB-lite"/>
    </source>
</evidence>
<dbReference type="Proteomes" id="UP000308199">
    <property type="component" value="Unassembled WGS sequence"/>
</dbReference>